<dbReference type="EMBL" id="CAFBJH010000038">
    <property type="protein sequence ID" value="CAB4850161.1"/>
    <property type="molecule type" value="Genomic_DNA"/>
</dbReference>
<reference evidence="6" key="1">
    <citation type="submission" date="2020-05" db="EMBL/GenBank/DDBJ databases">
        <authorList>
            <person name="Chiriac C."/>
            <person name="Salcher M."/>
            <person name="Ghai R."/>
            <person name="Kavagutti S V."/>
        </authorList>
    </citation>
    <scope>NUCLEOTIDE SEQUENCE</scope>
</reference>
<dbReference type="Pfam" id="PF00578">
    <property type="entry name" value="AhpC-TSA"/>
    <property type="match status" value="1"/>
</dbReference>
<comment type="subcellular location">
    <subcellularLocation>
        <location evidence="1">Cell envelope</location>
    </subcellularLocation>
</comment>
<organism evidence="6">
    <name type="scientific">freshwater metagenome</name>
    <dbReference type="NCBI Taxonomy" id="449393"/>
    <lineage>
        <taxon>unclassified sequences</taxon>
        <taxon>metagenomes</taxon>
        <taxon>ecological metagenomes</taxon>
    </lineage>
</organism>
<evidence type="ECO:0000313" key="6">
    <source>
        <dbReference type="EMBL" id="CAB4704737.1"/>
    </source>
</evidence>
<evidence type="ECO:0000256" key="4">
    <source>
        <dbReference type="ARBA" id="ARBA00023284"/>
    </source>
</evidence>
<dbReference type="InterPro" id="IPR036249">
    <property type="entry name" value="Thioredoxin-like_sf"/>
</dbReference>
<protein>
    <submittedName>
        <fullName evidence="6">Unannotated protein</fullName>
    </submittedName>
</protein>
<dbReference type="InterPro" id="IPR013766">
    <property type="entry name" value="Thioredoxin_domain"/>
</dbReference>
<dbReference type="GO" id="GO:0016209">
    <property type="term" value="F:antioxidant activity"/>
    <property type="evidence" value="ECO:0007669"/>
    <property type="project" value="InterPro"/>
</dbReference>
<dbReference type="Gene3D" id="3.40.30.10">
    <property type="entry name" value="Glutaredoxin"/>
    <property type="match status" value="1"/>
</dbReference>
<gene>
    <name evidence="6" type="ORF">UFOPK2589_01026</name>
    <name evidence="7" type="ORF">UFOPK3287_00708</name>
</gene>
<keyword evidence="4" id="KW-0676">Redox-active center</keyword>
<dbReference type="GO" id="GO:0030313">
    <property type="term" value="C:cell envelope"/>
    <property type="evidence" value="ECO:0007669"/>
    <property type="project" value="UniProtKB-SubCell"/>
</dbReference>
<dbReference type="AlphaFoldDB" id="A0A6J6Q159"/>
<dbReference type="CDD" id="cd02966">
    <property type="entry name" value="TlpA_like_family"/>
    <property type="match status" value="1"/>
</dbReference>
<dbReference type="InterPro" id="IPR000866">
    <property type="entry name" value="AhpC/TSA"/>
</dbReference>
<dbReference type="PANTHER" id="PTHR42852">
    <property type="entry name" value="THIOL:DISULFIDE INTERCHANGE PROTEIN DSBE"/>
    <property type="match status" value="1"/>
</dbReference>
<dbReference type="EMBL" id="CAEZXT010000077">
    <property type="protein sequence ID" value="CAB4704737.1"/>
    <property type="molecule type" value="Genomic_DNA"/>
</dbReference>
<feature type="domain" description="Thioredoxin" evidence="5">
    <location>
        <begin position="44"/>
        <end position="182"/>
    </location>
</feature>
<evidence type="ECO:0000259" key="5">
    <source>
        <dbReference type="PROSITE" id="PS51352"/>
    </source>
</evidence>
<name>A0A6J6Q159_9ZZZZ</name>
<evidence type="ECO:0000313" key="7">
    <source>
        <dbReference type="EMBL" id="CAB4850161.1"/>
    </source>
</evidence>
<sequence>MKKTSCVGLIIGFAMTLILTGCGGGGSSSNADSFISGNGAVTFMKIGHRIQAPQIKGLTLDSSTYILPKGKVAVINVWASWCSPCRAEAPTLSALSRTFPEVNFVGILTRDNPASAKAFVKRFSITYPTLTDDALLLGFRKSLIANAIPSTLVIDKKGLVAGRISGEITVASLTDLINRVEGE</sequence>
<keyword evidence="3" id="KW-1015">Disulfide bond</keyword>
<evidence type="ECO:0000256" key="3">
    <source>
        <dbReference type="ARBA" id="ARBA00023157"/>
    </source>
</evidence>
<dbReference type="InterPro" id="IPR050553">
    <property type="entry name" value="Thioredoxin_ResA/DsbE_sf"/>
</dbReference>
<evidence type="ECO:0000256" key="1">
    <source>
        <dbReference type="ARBA" id="ARBA00004196"/>
    </source>
</evidence>
<dbReference type="PANTHER" id="PTHR42852:SF6">
    <property type="entry name" value="THIOL:DISULFIDE INTERCHANGE PROTEIN DSBE"/>
    <property type="match status" value="1"/>
</dbReference>
<dbReference type="GO" id="GO:0016491">
    <property type="term" value="F:oxidoreductase activity"/>
    <property type="evidence" value="ECO:0007669"/>
    <property type="project" value="InterPro"/>
</dbReference>
<dbReference type="PROSITE" id="PS51352">
    <property type="entry name" value="THIOREDOXIN_2"/>
    <property type="match status" value="1"/>
</dbReference>
<dbReference type="PROSITE" id="PS51257">
    <property type="entry name" value="PROKAR_LIPOPROTEIN"/>
    <property type="match status" value="1"/>
</dbReference>
<proteinExistence type="predicted"/>
<keyword evidence="2" id="KW-0201">Cytochrome c-type biogenesis</keyword>
<dbReference type="GO" id="GO:0017004">
    <property type="term" value="P:cytochrome complex assembly"/>
    <property type="evidence" value="ECO:0007669"/>
    <property type="project" value="UniProtKB-KW"/>
</dbReference>
<evidence type="ECO:0000256" key="2">
    <source>
        <dbReference type="ARBA" id="ARBA00022748"/>
    </source>
</evidence>
<accession>A0A6J6Q159</accession>
<dbReference type="SUPFAM" id="SSF52833">
    <property type="entry name" value="Thioredoxin-like"/>
    <property type="match status" value="1"/>
</dbReference>